<dbReference type="AlphaFoldDB" id="A0A316IIX6"/>
<sequence>MRRLTVLALLCCLSACSTSDDTVEDLADRITADLEALPGAKAVSVEHSADMDHRQRLRVSATVEDKAKADEAMEIVKRDYWTGTGRRVEFRVRFTSPAGAELVSSDVRFKLGDLVEMERKYGPRSTAGELDPGR</sequence>
<keyword evidence="1" id="KW-0732">Signal</keyword>
<gene>
    <name evidence="2" type="ORF">C8D88_101260</name>
</gene>
<organism evidence="2 3">
    <name type="scientific">Lentzea atacamensis</name>
    <dbReference type="NCBI Taxonomy" id="531938"/>
    <lineage>
        <taxon>Bacteria</taxon>
        <taxon>Bacillati</taxon>
        <taxon>Actinomycetota</taxon>
        <taxon>Actinomycetes</taxon>
        <taxon>Pseudonocardiales</taxon>
        <taxon>Pseudonocardiaceae</taxon>
        <taxon>Lentzea</taxon>
    </lineage>
</organism>
<feature type="chain" id="PRO_5016403037" evidence="1">
    <location>
        <begin position="20"/>
        <end position="134"/>
    </location>
</feature>
<protein>
    <submittedName>
        <fullName evidence="2">Uncharacterized protein</fullName>
    </submittedName>
</protein>
<evidence type="ECO:0000313" key="3">
    <source>
        <dbReference type="Proteomes" id="UP000246005"/>
    </source>
</evidence>
<feature type="signal peptide" evidence="1">
    <location>
        <begin position="1"/>
        <end position="19"/>
    </location>
</feature>
<accession>A0A316IIX6</accession>
<dbReference type="EMBL" id="QGHB01000001">
    <property type="protein sequence ID" value="PWK90248.1"/>
    <property type="molecule type" value="Genomic_DNA"/>
</dbReference>
<evidence type="ECO:0000313" key="2">
    <source>
        <dbReference type="EMBL" id="PWK90248.1"/>
    </source>
</evidence>
<name>A0A316IIX6_9PSEU</name>
<evidence type="ECO:0000256" key="1">
    <source>
        <dbReference type="SAM" id="SignalP"/>
    </source>
</evidence>
<reference evidence="2 3" key="1">
    <citation type="submission" date="2018-05" db="EMBL/GenBank/DDBJ databases">
        <title>Genomic Encyclopedia of Type Strains, Phase IV (KMG-IV): sequencing the most valuable type-strain genomes for metagenomic binning, comparative biology and taxonomic classification.</title>
        <authorList>
            <person name="Goeker M."/>
        </authorList>
    </citation>
    <scope>NUCLEOTIDE SEQUENCE [LARGE SCALE GENOMIC DNA]</scope>
    <source>
        <strain evidence="2 3">DSM 45480</strain>
    </source>
</reference>
<dbReference type="RefSeq" id="WP_109629104.1">
    <property type="nucleotide sequence ID" value="NZ_QGHB01000001.1"/>
</dbReference>
<comment type="caution">
    <text evidence="2">The sequence shown here is derived from an EMBL/GenBank/DDBJ whole genome shotgun (WGS) entry which is preliminary data.</text>
</comment>
<proteinExistence type="predicted"/>
<dbReference type="Proteomes" id="UP000246005">
    <property type="component" value="Unassembled WGS sequence"/>
</dbReference>